<feature type="region of interest" description="Disordered" evidence="3">
    <location>
        <begin position="1522"/>
        <end position="1561"/>
    </location>
</feature>
<proteinExistence type="inferred from homology"/>
<feature type="compositionally biased region" description="Low complexity" evidence="3">
    <location>
        <begin position="1177"/>
        <end position="1189"/>
    </location>
</feature>
<feature type="coiled-coil region" evidence="2">
    <location>
        <begin position="1279"/>
        <end position="1314"/>
    </location>
</feature>
<feature type="compositionally biased region" description="Basic and acidic residues" evidence="3">
    <location>
        <begin position="822"/>
        <end position="841"/>
    </location>
</feature>
<dbReference type="Proteomes" id="UP001158576">
    <property type="component" value="Chromosome XSR"/>
</dbReference>
<organism evidence="4 5">
    <name type="scientific">Oikopleura dioica</name>
    <name type="common">Tunicate</name>
    <dbReference type="NCBI Taxonomy" id="34765"/>
    <lineage>
        <taxon>Eukaryota</taxon>
        <taxon>Metazoa</taxon>
        <taxon>Chordata</taxon>
        <taxon>Tunicata</taxon>
        <taxon>Appendicularia</taxon>
        <taxon>Copelata</taxon>
        <taxon>Oikopleuridae</taxon>
        <taxon>Oikopleura</taxon>
    </lineage>
</organism>
<feature type="compositionally biased region" description="Acidic residues" evidence="3">
    <location>
        <begin position="1193"/>
        <end position="1207"/>
    </location>
</feature>
<feature type="region of interest" description="Disordered" evidence="3">
    <location>
        <begin position="1177"/>
        <end position="1267"/>
    </location>
</feature>
<protein>
    <submittedName>
        <fullName evidence="4">Oidioi.mRNA.OKI2018_I69.XSR.g13544.t1.cds</fullName>
    </submittedName>
</protein>
<evidence type="ECO:0000313" key="5">
    <source>
        <dbReference type="Proteomes" id="UP001158576"/>
    </source>
</evidence>
<dbReference type="SUPFAM" id="SSF88723">
    <property type="entry name" value="PIN domain-like"/>
    <property type="match status" value="1"/>
</dbReference>
<name>A0ABN7SCA7_OIKDI</name>
<dbReference type="PANTHER" id="PTHR15976:SF17">
    <property type="entry name" value="CONSTITUTIVE COACTIVATOR OF PEROXISOME PROLIFERATOR-ACTIVATED RECEPTOR GAMMA"/>
    <property type="match status" value="1"/>
</dbReference>
<comment type="similarity">
    <text evidence="1">Belongs to the constitutive coactivator of PPAR-gamma family.</text>
</comment>
<dbReference type="PANTHER" id="PTHR15976">
    <property type="entry name" value="CONSTITUTIVE COACTIVATOR OF PEROXISOME PROLIFERATOR-ACTIVATED RECEPTOR GAMMA"/>
    <property type="match status" value="1"/>
</dbReference>
<gene>
    <name evidence="4" type="ORF">OKIOD_LOCUS5102</name>
</gene>
<evidence type="ECO:0000256" key="3">
    <source>
        <dbReference type="SAM" id="MobiDB-lite"/>
    </source>
</evidence>
<evidence type="ECO:0000256" key="2">
    <source>
        <dbReference type="SAM" id="Coils"/>
    </source>
</evidence>
<accession>A0ABN7SCA7</accession>
<feature type="compositionally biased region" description="Polar residues" evidence="3">
    <location>
        <begin position="896"/>
        <end position="910"/>
    </location>
</feature>
<reference evidence="4 5" key="1">
    <citation type="submission" date="2021-04" db="EMBL/GenBank/DDBJ databases">
        <authorList>
            <person name="Bliznina A."/>
        </authorList>
    </citation>
    <scope>NUCLEOTIDE SEQUENCE [LARGE SCALE GENOMIC DNA]</scope>
</reference>
<dbReference type="EMBL" id="OU015569">
    <property type="protein sequence ID" value="CAG5094423.1"/>
    <property type="molecule type" value="Genomic_DNA"/>
</dbReference>
<feature type="compositionally biased region" description="Polar residues" evidence="3">
    <location>
        <begin position="1103"/>
        <end position="1120"/>
    </location>
</feature>
<feature type="compositionally biased region" description="Pro residues" evidence="3">
    <location>
        <begin position="850"/>
        <end position="859"/>
    </location>
</feature>
<feature type="region of interest" description="Disordered" evidence="3">
    <location>
        <begin position="1402"/>
        <end position="1426"/>
    </location>
</feature>
<feature type="compositionally biased region" description="Polar residues" evidence="3">
    <location>
        <begin position="1127"/>
        <end position="1145"/>
    </location>
</feature>
<dbReference type="InterPro" id="IPR029060">
    <property type="entry name" value="PIN-like_dom_sf"/>
</dbReference>
<feature type="region of interest" description="Disordered" evidence="3">
    <location>
        <begin position="1437"/>
        <end position="1456"/>
    </location>
</feature>
<feature type="region of interest" description="Disordered" evidence="3">
    <location>
        <begin position="805"/>
        <end position="950"/>
    </location>
</feature>
<feature type="compositionally biased region" description="Basic and acidic residues" evidence="3">
    <location>
        <begin position="1409"/>
        <end position="1420"/>
    </location>
</feature>
<feature type="region of interest" description="Disordered" evidence="3">
    <location>
        <begin position="1355"/>
        <end position="1387"/>
    </location>
</feature>
<dbReference type="Gene3D" id="3.40.50.1010">
    <property type="entry name" value="5'-nuclease"/>
    <property type="match status" value="1"/>
</dbReference>
<feature type="compositionally biased region" description="Polar residues" evidence="3">
    <location>
        <begin position="1534"/>
        <end position="1549"/>
    </location>
</feature>
<feature type="region of interest" description="Disordered" evidence="3">
    <location>
        <begin position="1103"/>
        <end position="1157"/>
    </location>
</feature>
<keyword evidence="2" id="KW-0175">Coiled coil</keyword>
<keyword evidence="5" id="KW-1185">Reference proteome</keyword>
<evidence type="ECO:0000313" key="4">
    <source>
        <dbReference type="EMBL" id="CAG5094423.1"/>
    </source>
</evidence>
<dbReference type="InterPro" id="IPR026784">
    <property type="entry name" value="Coact_PPARg"/>
</dbReference>
<sequence>MKISNSDERRSQVTHHLGQYGSFVRRRKASCALRARCQQMCGRHKKCPRCFDQSLRTRRPCSCFVENFFKKGAEEITCGWEKKSVRPRSLRATSQLISTRFPFCLAPPLFRFFLTPFFYLKRNFIYRQLSRRLFLSNKKTPVTHTIASRDVALESFAAEYKKANKRPPLLVFDGESFWHVLHGSNLPKLFGGQFIQFRKKAEDFCKRLTQLGFKLAFIFGNSPISAETKAEERGKQTLLHLTSFYRQLNERNHGLPQINEIWPPCLRNVFPYYLRSMPNITVLQSLMDKDLSIACYAKEQEAAAIVSNDSDMLIYAVCPVMVARGLTNARNRVVMMYPDEFCKDVGLSKEKLPLLSVYLGNTETPITTSVVEASDGVIQRKIRAGDRGNVQDAIEYVKSLEVPICLSELAQDIFQQVDEENIKDVRLSLGRYILKGRQYPFDVSPMYKVVQGSPMIEPIEKYDVDKSENLEAFLEKIKKPVIECDIILKAKAWRRDFNIMHMSWPCPGAGIPSSVELYGPIFSAHATLLGKKKHHMIIPRFENEPIRLADPAFKNITLKPAKLCFPDGTKLPDAHELWISQDKRMQVMALITIWEATDLDFETLMTMVPATLTFLLVLHWVRRKCNMEDWEIYAFLATHVRMRHFTCDQIWRMDDIMVAKGITTRSIVLANVFSKLMGRFLWMVALCGSPFKTVDLLPDLMFDGMIFQKKYEQARLSSQHEKGFQMTRILDAVCNHAIMDSRRDRDRVMKLFGILSGHRVIEVLNTDNDRCNPIAVVQMNQEYEPNWYEAWTGNATKRFEAYEKEKEEKGIKSKKPSKSQYKYRERDHSISPTDDLHEPHNGSHSNGISPLPPSLPPFVPNSFVNSHSNRPAISPPSINRPDYQMARQEDPFGNAVSPSVDSPSNGSVTPEFSPPLCAPSEPMRQSKGREHGPWGPPLPQYNHIPDGNKNGKVIPHHLTASERASQLHAHQHALPPNTPKVFHPVGPGCGAPDSFVVTPEFVDPAAWPDMPPYPFEEQQEEGMPQAYYSPMVRTASKNSKGTVIHKTLTPYEYTDSGIHNRNLEQLARHNCMIPADTKRPFYENFAHNRLKRHSHVQNTVQSNVRAPSECASDSNGSNATDDPGYATMTNFSRTNSSVRGSNLSDRSFPASMHNNNNVRKSNSEVLSFSAAISSKCNSSSYESTSTSASDPEDKVDFDDDEDEEEEEPPRPMSKLEKLAMRSHQGSSDWGEDKMSWGGIKQLQKTWQKQKEVEEDEDDIPSDARELHERTKWMAEVKAKMEAKLEAKRQDDRRQKLLEQKLLEEKARKEEWMRQRQMIDSNHWSDSVRHVVDPRPREIRQMRSAAGLNFFVKNSEEGPFNGAGDDSDRVWQSAPEPEQEFVRPDYDMRRLVKESSKSEKFSYAQAAGASKEDKSKNKPGERAASFTLRNEAREFIPRCQSASSQADTTDSEFDGYQTSSDIQLPYRGQGFGSALAAAYGAYGYPRTSMGYGISRFAGRSRSGKMTVPIYYHDPDQGWMYGYGEPQIPRGKHSRQNSQESNPDINSNEVEPQQMGDCLPPVTSASSRRAMLENMGMARVVSYNPAEFIFF</sequence>
<evidence type="ECO:0000256" key="1">
    <source>
        <dbReference type="ARBA" id="ARBA00009495"/>
    </source>
</evidence>